<proteinExistence type="predicted"/>
<dbReference type="EMBL" id="BJMM01000018">
    <property type="protein sequence ID" value="GEB51057.1"/>
    <property type="molecule type" value="Genomic_DNA"/>
</dbReference>
<evidence type="ECO:0000259" key="3">
    <source>
        <dbReference type="Pfam" id="PF01757"/>
    </source>
</evidence>
<feature type="transmembrane region" description="Helical" evidence="2">
    <location>
        <begin position="403"/>
        <end position="420"/>
    </location>
</feature>
<dbReference type="Pfam" id="PF01757">
    <property type="entry name" value="Acyl_transf_3"/>
    <property type="match status" value="1"/>
</dbReference>
<feature type="compositionally biased region" description="Low complexity" evidence="1">
    <location>
        <begin position="59"/>
        <end position="113"/>
    </location>
</feature>
<comment type="caution">
    <text evidence="4">The sequence shown here is derived from an EMBL/GenBank/DDBJ whole genome shotgun (WGS) entry which is preliminary data.</text>
</comment>
<feature type="domain" description="Acyltransferase 3" evidence="3">
    <location>
        <begin position="152"/>
        <end position="486"/>
    </location>
</feature>
<keyword evidence="5" id="KW-1185">Reference proteome</keyword>
<feature type="transmembrane region" description="Helical" evidence="2">
    <location>
        <begin position="241"/>
        <end position="260"/>
    </location>
</feature>
<evidence type="ECO:0000256" key="1">
    <source>
        <dbReference type="SAM" id="MobiDB-lite"/>
    </source>
</evidence>
<dbReference type="AlphaFoldDB" id="A0A4Y3R2B0"/>
<keyword evidence="2" id="KW-0812">Transmembrane</keyword>
<accession>A0A4Y3R2B0</accession>
<feature type="transmembrane region" description="Helical" evidence="2">
    <location>
        <begin position="432"/>
        <end position="457"/>
    </location>
</feature>
<feature type="transmembrane region" description="Helical" evidence="2">
    <location>
        <begin position="333"/>
        <end position="353"/>
    </location>
</feature>
<reference evidence="4 5" key="1">
    <citation type="submission" date="2019-06" db="EMBL/GenBank/DDBJ databases">
        <title>Whole genome shotgun sequence of Streptomyces cacaoi subsp. cacaoi NBRC 12748.</title>
        <authorList>
            <person name="Hosoyama A."/>
            <person name="Uohara A."/>
            <person name="Ohji S."/>
            <person name="Ichikawa N."/>
        </authorList>
    </citation>
    <scope>NUCLEOTIDE SEQUENCE [LARGE SCALE GENOMIC DNA]</scope>
    <source>
        <strain evidence="4 5">NBRC 12748</strain>
    </source>
</reference>
<evidence type="ECO:0000313" key="5">
    <source>
        <dbReference type="Proteomes" id="UP000319210"/>
    </source>
</evidence>
<feature type="transmembrane region" description="Helical" evidence="2">
    <location>
        <begin position="477"/>
        <end position="497"/>
    </location>
</feature>
<gene>
    <name evidence="4" type="ORF">SCA03_36080</name>
</gene>
<feature type="transmembrane region" description="Helical" evidence="2">
    <location>
        <begin position="197"/>
        <end position="220"/>
    </location>
</feature>
<dbReference type="Proteomes" id="UP000319210">
    <property type="component" value="Unassembled WGS sequence"/>
</dbReference>
<feature type="transmembrane region" description="Helical" evidence="2">
    <location>
        <begin position="272"/>
        <end position="296"/>
    </location>
</feature>
<keyword evidence="2" id="KW-0472">Membrane</keyword>
<name>A0A4Y3R2B0_STRCI</name>
<feature type="compositionally biased region" description="Polar residues" evidence="1">
    <location>
        <begin position="15"/>
        <end position="27"/>
    </location>
</feature>
<protein>
    <recommendedName>
        <fullName evidence="3">Acyltransferase 3 domain-containing protein</fullName>
    </recommendedName>
</protein>
<feature type="transmembrane region" description="Helical" evidence="2">
    <location>
        <begin position="159"/>
        <end position="177"/>
    </location>
</feature>
<feature type="transmembrane region" description="Helical" evidence="2">
    <location>
        <begin position="517"/>
        <end position="533"/>
    </location>
</feature>
<feature type="transmembrane region" description="Helical" evidence="2">
    <location>
        <begin position="365"/>
        <end position="383"/>
    </location>
</feature>
<evidence type="ECO:0000256" key="2">
    <source>
        <dbReference type="SAM" id="Phobius"/>
    </source>
</evidence>
<dbReference type="InterPro" id="IPR002656">
    <property type="entry name" value="Acyl_transf_3_dom"/>
</dbReference>
<feature type="region of interest" description="Disordered" evidence="1">
    <location>
        <begin position="1"/>
        <end position="125"/>
    </location>
</feature>
<sequence>MSTDAFTPPVRPGTSGPTATRVPTPTGTDARPRTANALSGPVDAPPRTASAPAGTPADAVPATSVGTAPATPTGTAPATPTATPTGTPANAAPATPTGISAGAPAGTPAGTPPVRSAGVAVAPGSGRVARLRRTVARAAHSVEERTPAHRDRALDGLRALALLCVPLGHWMLGGFVLDPSGGLHNASPLGTFGFLAPASWVLQMLGIFFLVGGCSSVLSYRRALARGGTTGSWLRGRLVRLGRPVLGVTAVWAALLPVLGTLGVPDETLRTAAVLVVQPLWFVGIYAGVTALTPYCARAADRWGAWTALPLLAVVAVVDLLRYGPYAQAVPSWLGLVNLLPGWLFAYQLGVAWGRGRLPRRGGALLLAGGAVLFAVLLLVFHYPASMVGVPGQERTNSHPPSLLVLALAATQCGAAVLLHGRIGRLLRRPGLWAPVVVVNLSAMTILCWHQTAMLAAAVPGGLLGPIGGLTTAPETVGWVLARLAWLPVFALALLMIGRAARRFEAPWQGVSAGRRALAGALAAGFACYAFAVI</sequence>
<organism evidence="4 5">
    <name type="scientific">Streptomyces cacaoi</name>
    <dbReference type="NCBI Taxonomy" id="1898"/>
    <lineage>
        <taxon>Bacteria</taxon>
        <taxon>Bacillati</taxon>
        <taxon>Actinomycetota</taxon>
        <taxon>Actinomycetes</taxon>
        <taxon>Kitasatosporales</taxon>
        <taxon>Streptomycetaceae</taxon>
        <taxon>Streptomyces</taxon>
    </lineage>
</organism>
<evidence type="ECO:0000313" key="4">
    <source>
        <dbReference type="EMBL" id="GEB51057.1"/>
    </source>
</evidence>
<keyword evidence="2" id="KW-1133">Transmembrane helix</keyword>
<dbReference type="GO" id="GO:0016747">
    <property type="term" value="F:acyltransferase activity, transferring groups other than amino-acyl groups"/>
    <property type="evidence" value="ECO:0007669"/>
    <property type="project" value="InterPro"/>
</dbReference>
<feature type="transmembrane region" description="Helical" evidence="2">
    <location>
        <begin position="303"/>
        <end position="321"/>
    </location>
</feature>